<organism evidence="2 3">
    <name type="scientific">Dorcoceras hygrometricum</name>
    <dbReference type="NCBI Taxonomy" id="472368"/>
    <lineage>
        <taxon>Eukaryota</taxon>
        <taxon>Viridiplantae</taxon>
        <taxon>Streptophyta</taxon>
        <taxon>Embryophyta</taxon>
        <taxon>Tracheophyta</taxon>
        <taxon>Spermatophyta</taxon>
        <taxon>Magnoliopsida</taxon>
        <taxon>eudicotyledons</taxon>
        <taxon>Gunneridae</taxon>
        <taxon>Pentapetalae</taxon>
        <taxon>asterids</taxon>
        <taxon>lamiids</taxon>
        <taxon>Lamiales</taxon>
        <taxon>Gesneriaceae</taxon>
        <taxon>Didymocarpoideae</taxon>
        <taxon>Trichosporeae</taxon>
        <taxon>Loxocarpinae</taxon>
        <taxon>Dorcoceras</taxon>
    </lineage>
</organism>
<evidence type="ECO:0000313" key="2">
    <source>
        <dbReference type="EMBL" id="KZV19762.1"/>
    </source>
</evidence>
<name>A0A2Z7AFA7_9LAMI</name>
<reference evidence="2 3" key="1">
    <citation type="journal article" date="2015" name="Proc. Natl. Acad. Sci. U.S.A.">
        <title>The resurrection genome of Boea hygrometrica: A blueprint for survival of dehydration.</title>
        <authorList>
            <person name="Xiao L."/>
            <person name="Yang G."/>
            <person name="Zhang L."/>
            <person name="Yang X."/>
            <person name="Zhao S."/>
            <person name="Ji Z."/>
            <person name="Zhou Q."/>
            <person name="Hu M."/>
            <person name="Wang Y."/>
            <person name="Chen M."/>
            <person name="Xu Y."/>
            <person name="Jin H."/>
            <person name="Xiao X."/>
            <person name="Hu G."/>
            <person name="Bao F."/>
            <person name="Hu Y."/>
            <person name="Wan P."/>
            <person name="Li L."/>
            <person name="Deng X."/>
            <person name="Kuang T."/>
            <person name="Xiang C."/>
            <person name="Zhu J.K."/>
            <person name="Oliver M.J."/>
            <person name="He Y."/>
        </authorList>
    </citation>
    <scope>NUCLEOTIDE SEQUENCE [LARGE SCALE GENOMIC DNA]</scope>
    <source>
        <strain evidence="3">cv. XS01</strain>
    </source>
</reference>
<feature type="region of interest" description="Disordered" evidence="1">
    <location>
        <begin position="1"/>
        <end position="20"/>
    </location>
</feature>
<accession>A0A2Z7AFA7</accession>
<dbReference type="AlphaFoldDB" id="A0A2Z7AFA7"/>
<protein>
    <submittedName>
        <fullName evidence="2">Uncharacterized protein</fullName>
    </submittedName>
</protein>
<gene>
    <name evidence="2" type="ORF">F511_06293</name>
</gene>
<dbReference type="Proteomes" id="UP000250235">
    <property type="component" value="Unassembled WGS sequence"/>
</dbReference>
<dbReference type="EMBL" id="KV016295">
    <property type="protein sequence ID" value="KZV19762.1"/>
    <property type="molecule type" value="Genomic_DNA"/>
</dbReference>
<proteinExistence type="predicted"/>
<evidence type="ECO:0000256" key="1">
    <source>
        <dbReference type="SAM" id="MobiDB-lite"/>
    </source>
</evidence>
<keyword evidence="3" id="KW-1185">Reference proteome</keyword>
<sequence length="112" mass="12617">MGDTDSEDSRSGTYSSSDRKDDVQCLVADDTEELKYKLLDQVTCVITKLQGAMNPYDDKFGLGYKRCKSNIIEICTHPKLDMPKLQTMNFVKSIMGKPEESKFDELQIAAIP</sequence>
<evidence type="ECO:0000313" key="3">
    <source>
        <dbReference type="Proteomes" id="UP000250235"/>
    </source>
</evidence>